<dbReference type="InterPro" id="IPR003018">
    <property type="entry name" value="GAF"/>
</dbReference>
<dbReference type="GO" id="GO:0016301">
    <property type="term" value="F:kinase activity"/>
    <property type="evidence" value="ECO:0007669"/>
    <property type="project" value="UniProtKB-KW"/>
</dbReference>
<keyword evidence="2" id="KW-0418">Kinase</keyword>
<accession>A0A7J9SMG2</accession>
<dbReference type="InterPro" id="IPR031803">
    <property type="entry name" value="BAT_GAF/HTH-assoc"/>
</dbReference>
<dbReference type="Pfam" id="PF04967">
    <property type="entry name" value="HTH_10"/>
    <property type="match status" value="1"/>
</dbReference>
<dbReference type="Gene3D" id="3.30.450.20">
    <property type="entry name" value="PAS domain"/>
    <property type="match status" value="1"/>
</dbReference>
<reference evidence="9 10" key="1">
    <citation type="submission" date="2020-08" db="EMBL/GenBank/DDBJ databases">
        <authorList>
            <person name="Seo M.-J."/>
        </authorList>
    </citation>
    <scope>NUCLEOTIDE SEQUENCE [LARGE SCALE GENOMIC DNA]</scope>
    <source>
        <strain evidence="9 10">MBLA0160</strain>
    </source>
</reference>
<evidence type="ECO:0000313" key="9">
    <source>
        <dbReference type="EMBL" id="MBB6646241.1"/>
    </source>
</evidence>
<dbReference type="SUPFAM" id="SSF55785">
    <property type="entry name" value="PYP-like sensor domain (PAS domain)"/>
    <property type="match status" value="1"/>
</dbReference>
<evidence type="ECO:0000259" key="8">
    <source>
        <dbReference type="PROSITE" id="PS50112"/>
    </source>
</evidence>
<keyword evidence="3" id="KW-0805">Transcription regulation</keyword>
<dbReference type="InterPro" id="IPR013656">
    <property type="entry name" value="PAS_4"/>
</dbReference>
<evidence type="ECO:0000256" key="4">
    <source>
        <dbReference type="ARBA" id="ARBA00023163"/>
    </source>
</evidence>
<dbReference type="InterPro" id="IPR007050">
    <property type="entry name" value="HTH_bacterioopsin"/>
</dbReference>
<dbReference type="SMART" id="SM00448">
    <property type="entry name" value="REC"/>
    <property type="match status" value="1"/>
</dbReference>
<dbReference type="InterPro" id="IPR000014">
    <property type="entry name" value="PAS"/>
</dbReference>
<evidence type="ECO:0000256" key="1">
    <source>
        <dbReference type="ARBA" id="ARBA00022679"/>
    </source>
</evidence>
<evidence type="ECO:0000256" key="6">
    <source>
        <dbReference type="SAM" id="Coils"/>
    </source>
</evidence>
<proteinExistence type="predicted"/>
<dbReference type="PROSITE" id="PS50110">
    <property type="entry name" value="RESPONSE_REGULATORY"/>
    <property type="match status" value="1"/>
</dbReference>
<name>A0A7J9SMG2_9EURY</name>
<dbReference type="AlphaFoldDB" id="A0A7J9SMG2"/>
<dbReference type="RefSeq" id="WP_185192591.1">
    <property type="nucleotide sequence ID" value="NZ_JACKXD010000002.1"/>
</dbReference>
<dbReference type="InterPro" id="IPR001789">
    <property type="entry name" value="Sig_transdc_resp-reg_receiver"/>
</dbReference>
<gene>
    <name evidence="9" type="ORF">H5V44_08060</name>
</gene>
<dbReference type="NCBIfam" id="TIGR00229">
    <property type="entry name" value="sensory_box"/>
    <property type="match status" value="1"/>
</dbReference>
<dbReference type="EMBL" id="JACKXD010000002">
    <property type="protein sequence ID" value="MBB6646241.1"/>
    <property type="molecule type" value="Genomic_DNA"/>
</dbReference>
<dbReference type="Gene3D" id="3.30.450.40">
    <property type="match status" value="2"/>
</dbReference>
<evidence type="ECO:0000256" key="3">
    <source>
        <dbReference type="ARBA" id="ARBA00023015"/>
    </source>
</evidence>
<feature type="coiled-coil region" evidence="6">
    <location>
        <begin position="149"/>
        <end position="176"/>
    </location>
</feature>
<keyword evidence="1" id="KW-0808">Transferase</keyword>
<dbReference type="InterPro" id="IPR029016">
    <property type="entry name" value="GAF-like_dom_sf"/>
</dbReference>
<dbReference type="PANTHER" id="PTHR34236:SF1">
    <property type="entry name" value="DIMETHYL SULFOXIDE REDUCTASE TRANSCRIPTIONAL ACTIVATOR"/>
    <property type="match status" value="1"/>
</dbReference>
<dbReference type="SUPFAM" id="SSF52172">
    <property type="entry name" value="CheY-like"/>
    <property type="match status" value="1"/>
</dbReference>
<dbReference type="SMART" id="SM00091">
    <property type="entry name" value="PAS"/>
    <property type="match status" value="1"/>
</dbReference>
<dbReference type="PROSITE" id="PS50112">
    <property type="entry name" value="PAS"/>
    <property type="match status" value="1"/>
</dbReference>
<comment type="caution">
    <text evidence="9">The sequence shown here is derived from an EMBL/GenBank/DDBJ whole genome shotgun (WGS) entry which is preliminary data.</text>
</comment>
<evidence type="ECO:0000256" key="2">
    <source>
        <dbReference type="ARBA" id="ARBA00022777"/>
    </source>
</evidence>
<dbReference type="GO" id="GO:0000160">
    <property type="term" value="P:phosphorelay signal transduction system"/>
    <property type="evidence" value="ECO:0007669"/>
    <property type="project" value="InterPro"/>
</dbReference>
<evidence type="ECO:0000259" key="7">
    <source>
        <dbReference type="PROSITE" id="PS50110"/>
    </source>
</evidence>
<dbReference type="CDD" id="cd00130">
    <property type="entry name" value="PAS"/>
    <property type="match status" value="1"/>
</dbReference>
<organism evidence="9 10">
    <name type="scientific">Halobellus ruber</name>
    <dbReference type="NCBI Taxonomy" id="2761102"/>
    <lineage>
        <taxon>Archaea</taxon>
        <taxon>Methanobacteriati</taxon>
        <taxon>Methanobacteriota</taxon>
        <taxon>Stenosarchaea group</taxon>
        <taxon>Halobacteria</taxon>
        <taxon>Halobacteriales</taxon>
        <taxon>Haloferacaceae</taxon>
        <taxon>Halobellus</taxon>
    </lineage>
</organism>
<keyword evidence="5" id="KW-0597">Phosphoprotein</keyword>
<keyword evidence="6" id="KW-0175">Coiled coil</keyword>
<dbReference type="Proteomes" id="UP000546257">
    <property type="component" value="Unassembled WGS sequence"/>
</dbReference>
<dbReference type="SUPFAM" id="SSF55781">
    <property type="entry name" value="GAF domain-like"/>
    <property type="match status" value="2"/>
</dbReference>
<feature type="domain" description="Response regulatory" evidence="7">
    <location>
        <begin position="10"/>
        <end position="119"/>
    </location>
</feature>
<dbReference type="PANTHER" id="PTHR34236">
    <property type="entry name" value="DIMETHYL SULFOXIDE REDUCTASE TRANSCRIPTIONAL ACTIVATOR"/>
    <property type="match status" value="1"/>
</dbReference>
<evidence type="ECO:0000313" key="10">
    <source>
        <dbReference type="Proteomes" id="UP000546257"/>
    </source>
</evidence>
<keyword evidence="4" id="KW-0804">Transcription</keyword>
<dbReference type="Pfam" id="PF15915">
    <property type="entry name" value="BAT"/>
    <property type="match status" value="1"/>
</dbReference>
<dbReference type="CDD" id="cd00156">
    <property type="entry name" value="REC"/>
    <property type="match status" value="1"/>
</dbReference>
<dbReference type="Gene3D" id="3.40.50.2300">
    <property type="match status" value="1"/>
</dbReference>
<dbReference type="InterPro" id="IPR013971">
    <property type="entry name" value="HalX_domain"/>
</dbReference>
<dbReference type="Pfam" id="PF08448">
    <property type="entry name" value="PAS_4"/>
    <property type="match status" value="1"/>
</dbReference>
<dbReference type="InterPro" id="IPR011006">
    <property type="entry name" value="CheY-like_superfamily"/>
</dbReference>
<dbReference type="Pfam" id="PF08663">
    <property type="entry name" value="HalX"/>
    <property type="match status" value="1"/>
</dbReference>
<dbReference type="Pfam" id="PF00072">
    <property type="entry name" value="Response_reg"/>
    <property type="match status" value="1"/>
</dbReference>
<evidence type="ECO:0000256" key="5">
    <source>
        <dbReference type="PROSITE-ProRule" id="PRU00169"/>
    </source>
</evidence>
<dbReference type="Pfam" id="PF13185">
    <property type="entry name" value="GAF_2"/>
    <property type="match status" value="1"/>
</dbReference>
<feature type="modified residue" description="4-aspartylphosphate" evidence="5">
    <location>
        <position position="57"/>
    </location>
</feature>
<dbReference type="InterPro" id="IPR035965">
    <property type="entry name" value="PAS-like_dom_sf"/>
</dbReference>
<keyword evidence="10" id="KW-1185">Reference proteome</keyword>
<protein>
    <submittedName>
        <fullName evidence="9">Helix-turn-helix domain-containing protein</fullName>
    </submittedName>
</protein>
<feature type="domain" description="PAS" evidence="8">
    <location>
        <begin position="202"/>
        <end position="247"/>
    </location>
</feature>
<sequence length="904" mass="98589">MTVTQSGVAGVLIVEDDRSLAELYAEWLEGTYDVATAYGGAAALERLDSTVDVVLLDRMMPGRSGGEVLETIRASEFDPQVVMVSAVTPDLDVVQMGFDAYLEKPVDAAVLRETLDRMLTRAEYDEKLRELFSLIERQDALEAVKSAEVLRKSEEYQSLTERLEAVQTEVEALLVDLPGEDFRVAVERLQRTVAERTNERRYESLTEDVLDESREATVVVDADGSVVWANEATERLLGVDRDDIHGRDYGAVARERLADVEAGDESLVSLVQDGLSRRADEVEATVHVPADGERTERWLEYRGTAIRTGLYAGGWVEHYHDISIRHRREQYLRALHRATRDLMAADTIDAVAERAVAAATADLEFPYAAVFTRDEATGTLVPTAHEGETPDLDPELPTLSGGDDPVWTTFVGRTEPLDAETHRAHDGADGWLDAAFRDWLLCPLGQQGVFLLAAADGRSLSGARRSLAETWAANTRQALKQAARTRKLLARDRELERRNEQLSRLDRINRLIRSITPAVVSTDTHAEVEAEVCRRVLDVATVRGSWIADVDLSTGATVCRASAGDLDAYLANVPQAGSEPPTAETAPSTPAVPARRAYESESPVSVTDLLTVDPGVWWRDRGLNGGTNSIVAVPIVHESVCFGVVEVHLDQPGGMVEEEVDAFSELGATIGHAIGALRRRDALLTGGSTALTFRIDSESTLSRFVTDVDAPVSATDVSRRDSGTCAVFVTLDLGPDQNPDGIGARTGDHPGVSVIRADPGRVTCVVTLNAESPLQQLISHGAALRDVEVETDSGASVVTVTIPYETGVREYVDAVTEALTGIELVSKRYLSVDWQSEPAVAAAVDSTLTERQRETLRMAFHAGYFDWPRSVRADAVAEELGIVQSTFSQHLRTAERKLLAELFS</sequence>